<reference evidence="2" key="1">
    <citation type="journal article" date="2020" name="Stud. Mycol.">
        <title>101 Dothideomycetes genomes: a test case for predicting lifestyles and emergence of pathogens.</title>
        <authorList>
            <person name="Haridas S."/>
            <person name="Albert R."/>
            <person name="Binder M."/>
            <person name="Bloem J."/>
            <person name="Labutti K."/>
            <person name="Salamov A."/>
            <person name="Andreopoulos B."/>
            <person name="Baker S."/>
            <person name="Barry K."/>
            <person name="Bills G."/>
            <person name="Bluhm B."/>
            <person name="Cannon C."/>
            <person name="Castanera R."/>
            <person name="Culley D."/>
            <person name="Daum C."/>
            <person name="Ezra D."/>
            <person name="Gonzalez J."/>
            <person name="Henrissat B."/>
            <person name="Kuo A."/>
            <person name="Liang C."/>
            <person name="Lipzen A."/>
            <person name="Lutzoni F."/>
            <person name="Magnuson J."/>
            <person name="Mondo S."/>
            <person name="Nolan M."/>
            <person name="Ohm R."/>
            <person name="Pangilinan J."/>
            <person name="Park H.-J."/>
            <person name="Ramirez L."/>
            <person name="Alfaro M."/>
            <person name="Sun H."/>
            <person name="Tritt A."/>
            <person name="Yoshinaga Y."/>
            <person name="Zwiers L.-H."/>
            <person name="Turgeon B."/>
            <person name="Goodwin S."/>
            <person name="Spatafora J."/>
            <person name="Crous P."/>
            <person name="Grigoriev I."/>
        </authorList>
    </citation>
    <scope>NUCLEOTIDE SEQUENCE</scope>
    <source>
        <strain evidence="2">CBS 269.34</strain>
    </source>
</reference>
<dbReference type="Pfam" id="PF06985">
    <property type="entry name" value="HET"/>
    <property type="match status" value="1"/>
</dbReference>
<sequence length="871" mass="99272">MNPDYVDWAEYVAERFGDRGLQLWGSPARDSVTAIYTILSSLDIRRREHNSLRALRNILSSSDGTTKSLRHEMADIMTLRDNILYIQPPGKYKHLKIGKGLYSDRDFDRFSMRVDVVALQMAWMEAAMVGKSMAAETNPKAFSEQSDFAKSLLSRATFINMFYPSFSPSSCTNLTYTPLSENSWFRLVVLEPGEFEDDIVCHLVPIRKDDAQQMYEALSYTWSFRGLDNTREEMNITCNGHFTTVEQNLGLALRWLRSTSEPRIIWADQLSINQSDKREQSEQVQAMSSVYTQAKDTIIWLGHDEHNDAHEAFKAVCRLVNSWDATEHATYQTWNDNTKTYDHQKPSGRFSKSAWHKIGAMYGCTWFQRRWVIQEAALSKSATVYWGRAKVSWRHVGLAAAILRMQHLNLLQEWDRWTSKCWISGVYHAYLIFRLSQQKALPPMKLSFLNLLRLTQAFNTTMSHDVVYALLGITTSDNDPDGERFLDADYTIPANYLWLKVAEKMLETGSLAFLCNAGLEKRGNRVGERVIPRYLAHCGEQDSVDDGPTWVPTWKRSPNSMMAPWTIGLSYSPSKGLPFKRWKTDNATHLAVDGVQVGIVLWTSQMIKDGVSSNADELRQLVRLPAFQSPPSDSMAPNFLKLIKGQALNFFPGREIAASKETLQRFARALSAGRDAYGALDNNRSSLTGDFTAFLAQTERLEETRAAVDRLGDAHTEADVKRYRSLADKIMGRKDLQRFFQVADTISNRRRLFVTSSGHLGYGPEYTRPGDVVVILGGANMPLMLRKKDALYQLLGECFIDDIMFGEAVQAMQKGEQLRGHFDVDNLVKGLFSFEGLEKEDKVFLQSELGNIMEYLKKEYQVLKVRRFDLS</sequence>
<dbReference type="EMBL" id="MU004195">
    <property type="protein sequence ID" value="KAF2491461.1"/>
    <property type="molecule type" value="Genomic_DNA"/>
</dbReference>
<dbReference type="Proteomes" id="UP000799750">
    <property type="component" value="Unassembled WGS sequence"/>
</dbReference>
<protein>
    <recommendedName>
        <fullName evidence="1">Heterokaryon incompatibility domain-containing protein</fullName>
    </recommendedName>
</protein>
<feature type="domain" description="Heterokaryon incompatibility" evidence="1">
    <location>
        <begin position="215"/>
        <end position="375"/>
    </location>
</feature>
<proteinExistence type="predicted"/>
<dbReference type="Pfam" id="PF26639">
    <property type="entry name" value="Het-6_barrel"/>
    <property type="match status" value="1"/>
</dbReference>
<evidence type="ECO:0000313" key="3">
    <source>
        <dbReference type="Proteomes" id="UP000799750"/>
    </source>
</evidence>
<dbReference type="AlphaFoldDB" id="A0A6A6QGZ7"/>
<gene>
    <name evidence="2" type="ORF">BU16DRAFT_594392</name>
</gene>
<dbReference type="InterPro" id="IPR052895">
    <property type="entry name" value="HetReg/Transcr_Mod"/>
</dbReference>
<dbReference type="PANTHER" id="PTHR24148">
    <property type="entry name" value="ANKYRIN REPEAT DOMAIN-CONTAINING PROTEIN 39 HOMOLOG-RELATED"/>
    <property type="match status" value="1"/>
</dbReference>
<keyword evidence="3" id="KW-1185">Reference proteome</keyword>
<dbReference type="OrthoDB" id="5386682at2759"/>
<organism evidence="2 3">
    <name type="scientific">Lophium mytilinum</name>
    <dbReference type="NCBI Taxonomy" id="390894"/>
    <lineage>
        <taxon>Eukaryota</taxon>
        <taxon>Fungi</taxon>
        <taxon>Dikarya</taxon>
        <taxon>Ascomycota</taxon>
        <taxon>Pezizomycotina</taxon>
        <taxon>Dothideomycetes</taxon>
        <taxon>Pleosporomycetidae</taxon>
        <taxon>Mytilinidiales</taxon>
        <taxon>Mytilinidiaceae</taxon>
        <taxon>Lophium</taxon>
    </lineage>
</organism>
<evidence type="ECO:0000313" key="2">
    <source>
        <dbReference type="EMBL" id="KAF2491461.1"/>
    </source>
</evidence>
<dbReference type="InterPro" id="IPR010730">
    <property type="entry name" value="HET"/>
</dbReference>
<evidence type="ECO:0000259" key="1">
    <source>
        <dbReference type="Pfam" id="PF06985"/>
    </source>
</evidence>
<name>A0A6A6QGZ7_9PEZI</name>
<accession>A0A6A6QGZ7</accession>
<dbReference type="PANTHER" id="PTHR24148:SF82">
    <property type="entry name" value="HETEROKARYON INCOMPATIBILITY DOMAIN-CONTAINING PROTEIN"/>
    <property type="match status" value="1"/>
</dbReference>